<dbReference type="Proteomes" id="UP001179600">
    <property type="component" value="Chromosome"/>
</dbReference>
<name>A0AAF0BI25_9ENTE</name>
<dbReference type="SUPFAM" id="SSF50249">
    <property type="entry name" value="Nucleic acid-binding proteins"/>
    <property type="match status" value="1"/>
</dbReference>
<evidence type="ECO:0000259" key="4">
    <source>
        <dbReference type="PROSITE" id="PS50886"/>
    </source>
</evidence>
<dbReference type="NCBIfam" id="NF045760">
    <property type="entry name" value="YtpR"/>
    <property type="match status" value="1"/>
</dbReference>
<dbReference type="Gene3D" id="3.30.1940.10">
    <property type="entry name" value="YtpR-like"/>
    <property type="match status" value="1"/>
</dbReference>
<dbReference type="InterPro" id="IPR012340">
    <property type="entry name" value="NA-bd_OB-fold"/>
</dbReference>
<dbReference type="InterPro" id="IPR037154">
    <property type="entry name" value="YtpR-like_sf"/>
</dbReference>
<evidence type="ECO:0000313" key="5">
    <source>
        <dbReference type="EMBL" id="WCG22536.1"/>
    </source>
</evidence>
<keyword evidence="2 3" id="KW-0694">RNA-binding</keyword>
<dbReference type="InterPro" id="IPR027855">
    <property type="entry name" value="DUF4479"/>
</dbReference>
<evidence type="ECO:0000256" key="3">
    <source>
        <dbReference type="PROSITE-ProRule" id="PRU00209"/>
    </source>
</evidence>
<evidence type="ECO:0000313" key="6">
    <source>
        <dbReference type="Proteomes" id="UP001179600"/>
    </source>
</evidence>
<dbReference type="PROSITE" id="PS50886">
    <property type="entry name" value="TRBD"/>
    <property type="match status" value="1"/>
</dbReference>
<gene>
    <name evidence="5" type="ORF">PML95_09120</name>
</gene>
<feature type="domain" description="TRNA-binding" evidence="4">
    <location>
        <begin position="91"/>
        <end position="202"/>
    </location>
</feature>
<accession>A0AAF0BI25</accession>
<dbReference type="InterPro" id="IPR002547">
    <property type="entry name" value="tRNA-bd_dom"/>
</dbReference>
<dbReference type="Pfam" id="PF14794">
    <property type="entry name" value="DUF4479"/>
    <property type="match status" value="1"/>
</dbReference>
<reference evidence="5" key="1">
    <citation type="submission" date="2023-01" db="EMBL/GenBank/DDBJ databases">
        <title>Oxazolidinone resistance genes in florfenicol resistant enterococci from beef cattle and veal calves at slaughter.</title>
        <authorList>
            <person name="Biggel M."/>
        </authorList>
    </citation>
    <scope>NUCLEOTIDE SEQUENCE</scope>
    <source>
        <strain evidence="5">K204-1</strain>
    </source>
</reference>
<dbReference type="FunFam" id="2.40.50.140:FF:000045">
    <property type="entry name" value="Phenylalanine--tRNA ligase beta subunit"/>
    <property type="match status" value="1"/>
</dbReference>
<dbReference type="Gene3D" id="2.40.50.140">
    <property type="entry name" value="Nucleic acid-binding proteins"/>
    <property type="match status" value="1"/>
</dbReference>
<dbReference type="InterPro" id="IPR033714">
    <property type="entry name" value="tRNA_bind_bactPheRS"/>
</dbReference>
<keyword evidence="1 3" id="KW-0820">tRNA-binding</keyword>
<organism evidence="5 6">
    <name type="scientific">Vagococcus lutrae</name>
    <dbReference type="NCBI Taxonomy" id="81947"/>
    <lineage>
        <taxon>Bacteria</taxon>
        <taxon>Bacillati</taxon>
        <taxon>Bacillota</taxon>
        <taxon>Bacilli</taxon>
        <taxon>Lactobacillales</taxon>
        <taxon>Enterococcaceae</taxon>
        <taxon>Vagococcus</taxon>
    </lineage>
</organism>
<dbReference type="EMBL" id="CP116507">
    <property type="protein sequence ID" value="WCG22536.1"/>
    <property type="molecule type" value="Genomic_DNA"/>
</dbReference>
<evidence type="ECO:0000256" key="2">
    <source>
        <dbReference type="ARBA" id="ARBA00022884"/>
    </source>
</evidence>
<evidence type="ECO:0000256" key="1">
    <source>
        <dbReference type="ARBA" id="ARBA00022555"/>
    </source>
</evidence>
<dbReference type="Pfam" id="PF01588">
    <property type="entry name" value="tRNA_bind"/>
    <property type="match status" value="1"/>
</dbReference>
<dbReference type="RefSeq" id="WP_272163280.1">
    <property type="nucleotide sequence ID" value="NZ_CP116507.1"/>
</dbReference>
<dbReference type="AlphaFoldDB" id="A0AAF0BI25"/>
<dbReference type="GO" id="GO:0000049">
    <property type="term" value="F:tRNA binding"/>
    <property type="evidence" value="ECO:0007669"/>
    <property type="project" value="UniProtKB-UniRule"/>
</dbReference>
<protein>
    <submittedName>
        <fullName evidence="5">DUF4479 and tRNA-binding domain-containing protein</fullName>
    </submittedName>
</protein>
<proteinExistence type="predicted"/>
<sequence>MIFSYNKEAVGDCLVVVVANAKGGEVAVERVDDVARIYLEDTKETVGLNFFNISKYLPEIEGNGQIYPSEKEMNVLNELLEKAGVQDRLSDNGYGKLVIGYVQSCVPHEDSDHLFVTQTEVANGEVLQIVCGAKNIREGLRVVVAQPGAMMPNGLIIWPGNLRGVDSYGMICSARELGLPQSEAQSGIMELVDETPIGKPIAEVTLKDKR</sequence>
<dbReference type="CDD" id="cd02796">
    <property type="entry name" value="tRNA_bind_bactPheRS"/>
    <property type="match status" value="1"/>
</dbReference>